<keyword evidence="2 4" id="KW-0808">Transferase</keyword>
<organism evidence="4 5">
    <name type="scientific">Scytonema hofmannii PCC 7110</name>
    <dbReference type="NCBI Taxonomy" id="128403"/>
    <lineage>
        <taxon>Bacteria</taxon>
        <taxon>Bacillati</taxon>
        <taxon>Cyanobacteriota</taxon>
        <taxon>Cyanophyceae</taxon>
        <taxon>Nostocales</taxon>
        <taxon>Scytonemataceae</taxon>
        <taxon>Scytonema</taxon>
    </lineage>
</organism>
<comment type="caution">
    <text evidence="4">The sequence shown here is derived from an EMBL/GenBank/DDBJ whole genome shotgun (WGS) entry which is preliminary data.</text>
</comment>
<dbReference type="PANTHER" id="PTHR36449">
    <property type="entry name" value="ACETYLTRANSFERASE-RELATED"/>
    <property type="match status" value="1"/>
</dbReference>
<proteinExistence type="predicted"/>
<name>A0A139WTK2_9CYAN</name>
<evidence type="ECO:0000256" key="2">
    <source>
        <dbReference type="ARBA" id="ARBA00022679"/>
    </source>
</evidence>
<dbReference type="OrthoDB" id="9799147at2"/>
<dbReference type="InterPro" id="IPR016181">
    <property type="entry name" value="Acyl_CoA_acyltransferase"/>
</dbReference>
<reference evidence="4 5" key="1">
    <citation type="journal article" date="2013" name="Genome Biol. Evol.">
        <title>Genomes of Stigonematalean cyanobacteria (subsection V) and the evolution of oxygenic photosynthesis from prokaryotes to plastids.</title>
        <authorList>
            <person name="Dagan T."/>
            <person name="Roettger M."/>
            <person name="Stucken K."/>
            <person name="Landan G."/>
            <person name="Koch R."/>
            <person name="Major P."/>
            <person name="Gould S.B."/>
            <person name="Goremykin V.V."/>
            <person name="Rippka R."/>
            <person name="Tandeau de Marsac N."/>
            <person name="Gugger M."/>
            <person name="Lockhart P.J."/>
            <person name="Allen J.F."/>
            <person name="Brune I."/>
            <person name="Maus I."/>
            <person name="Puhler A."/>
            <person name="Martin W.F."/>
        </authorList>
    </citation>
    <scope>NUCLEOTIDE SEQUENCE [LARGE SCALE GENOMIC DNA]</scope>
    <source>
        <strain evidence="4 5">PCC 7110</strain>
    </source>
</reference>
<dbReference type="EMBL" id="ANNX02000051">
    <property type="protein sequence ID" value="KYC35768.1"/>
    <property type="molecule type" value="Genomic_DNA"/>
</dbReference>
<dbReference type="Gene3D" id="3.40.630.30">
    <property type="match status" value="1"/>
</dbReference>
<keyword evidence="3" id="KW-0012">Acyltransferase</keyword>
<dbReference type="Proteomes" id="UP000076925">
    <property type="component" value="Unassembled WGS sequence"/>
</dbReference>
<keyword evidence="1" id="KW-1277">Toxin-antitoxin system</keyword>
<accession>A0A139WTK2</accession>
<dbReference type="SUPFAM" id="SSF55729">
    <property type="entry name" value="Acyl-CoA N-acyltransferases (Nat)"/>
    <property type="match status" value="1"/>
</dbReference>
<keyword evidence="5" id="KW-1185">Reference proteome</keyword>
<evidence type="ECO:0000313" key="5">
    <source>
        <dbReference type="Proteomes" id="UP000076925"/>
    </source>
</evidence>
<dbReference type="AlphaFoldDB" id="A0A139WTK2"/>
<evidence type="ECO:0000313" key="4">
    <source>
        <dbReference type="EMBL" id="KYC35768.1"/>
    </source>
</evidence>
<gene>
    <name evidence="4" type="ORF">WA1_08185</name>
</gene>
<sequence length="173" mass="19828">MTSSERRWNFLPIEKKYKKDSFDCGYPVLNEYLKKYARQNHQKGIAKIFVAILEADGIKVDGYYTLSASIIEYEFLPEFYKKKLPAYPIPATLIGKLAVDNSVKGQGLGGELLADALYRIVRASQEIGIFAVRVDAIDLQAKEFYLKHEFIPFQDSQLSLVLSLETINREFDF</sequence>
<dbReference type="RefSeq" id="WP_017749005.1">
    <property type="nucleotide sequence ID" value="NZ_KQ976354.1"/>
</dbReference>
<dbReference type="PANTHER" id="PTHR36449:SF1">
    <property type="entry name" value="ACETYLTRANSFERASE"/>
    <property type="match status" value="1"/>
</dbReference>
<dbReference type="STRING" id="128403.WA1_08185"/>
<evidence type="ECO:0000256" key="3">
    <source>
        <dbReference type="ARBA" id="ARBA00023315"/>
    </source>
</evidence>
<dbReference type="GO" id="GO:0016746">
    <property type="term" value="F:acyltransferase activity"/>
    <property type="evidence" value="ECO:0007669"/>
    <property type="project" value="UniProtKB-KW"/>
</dbReference>
<protein>
    <submittedName>
        <fullName evidence="4">Acetyltransferase</fullName>
    </submittedName>
</protein>
<evidence type="ECO:0000256" key="1">
    <source>
        <dbReference type="ARBA" id="ARBA00022649"/>
    </source>
</evidence>